<proteinExistence type="predicted"/>
<keyword evidence="1" id="KW-0472">Membrane</keyword>
<comment type="caution">
    <text evidence="2">The sequence shown here is derived from an EMBL/GenBank/DDBJ whole genome shotgun (WGS) entry which is preliminary data.</text>
</comment>
<evidence type="ECO:0000313" key="3">
    <source>
        <dbReference type="Proteomes" id="UP001519887"/>
    </source>
</evidence>
<feature type="transmembrane region" description="Helical" evidence="1">
    <location>
        <begin position="139"/>
        <end position="160"/>
    </location>
</feature>
<organism evidence="2 3">
    <name type="scientific">Paenibacillus sepulcri</name>
    <dbReference type="NCBI Taxonomy" id="359917"/>
    <lineage>
        <taxon>Bacteria</taxon>
        <taxon>Bacillati</taxon>
        <taxon>Bacillota</taxon>
        <taxon>Bacilli</taxon>
        <taxon>Bacillales</taxon>
        <taxon>Paenibacillaceae</taxon>
        <taxon>Paenibacillus</taxon>
    </lineage>
</organism>
<feature type="transmembrane region" description="Helical" evidence="1">
    <location>
        <begin position="113"/>
        <end position="133"/>
    </location>
</feature>
<dbReference type="InterPro" id="IPR019206">
    <property type="entry name" value="DUF2085_TM"/>
</dbReference>
<dbReference type="Proteomes" id="UP001519887">
    <property type="component" value="Unassembled WGS sequence"/>
</dbReference>
<keyword evidence="1" id="KW-0812">Transmembrane</keyword>
<reference evidence="2 3" key="1">
    <citation type="submission" date="2021-07" db="EMBL/GenBank/DDBJ databases">
        <title>Paenibacillus radiodurans sp. nov., isolated from the southeastern edge of Tengger Desert.</title>
        <authorList>
            <person name="Zhang G."/>
        </authorList>
    </citation>
    <scope>NUCLEOTIDE SEQUENCE [LARGE SCALE GENOMIC DNA]</scope>
    <source>
        <strain evidence="2 3">CCM 7311</strain>
    </source>
</reference>
<protein>
    <submittedName>
        <fullName evidence="2">DUF2085 domain-containing protein</fullName>
    </submittedName>
</protein>
<keyword evidence="1" id="KW-1133">Transmembrane helix</keyword>
<gene>
    <name evidence="2" type="ORF">K0U00_00795</name>
</gene>
<name>A0ABS7BVA0_9BACL</name>
<accession>A0ABS7BVA0</accession>
<sequence>MSNLWHYTPFGSKASPTCLIMYCPNKKPSFWYIFFSHHPYCQLNRTLRISFFGRTISLCTRCTGQYSMMFLYLAWSMKIKITEPAIVIYLLPLPATIDWLTQTLKWRESTTPIRLLTGGLFGIWLAVVVKQVIYWDPQLLLQILYQILIYIFAVMTVLLAKKGSIDDYLQPYEDFIGEYQLQRSKKTS</sequence>
<evidence type="ECO:0000313" key="2">
    <source>
        <dbReference type="EMBL" id="MBW7452577.1"/>
    </source>
</evidence>
<dbReference type="EMBL" id="JAHZIK010000006">
    <property type="protein sequence ID" value="MBW7452577.1"/>
    <property type="molecule type" value="Genomic_DNA"/>
</dbReference>
<evidence type="ECO:0000256" key="1">
    <source>
        <dbReference type="SAM" id="Phobius"/>
    </source>
</evidence>
<keyword evidence="3" id="KW-1185">Reference proteome</keyword>
<dbReference type="Pfam" id="PF09858">
    <property type="entry name" value="DUF2085"/>
    <property type="match status" value="1"/>
</dbReference>